<gene>
    <name evidence="1" type="ORF">M0812_27568</name>
</gene>
<sequence>MTNKNKKTIFTGFSYLTNTIFTLNNKKCSIEFWTSKTHKILRVNLLNEHKYYLQKFEGSLNYEKSEKIGKVIKNNPETIEHDKKEDLIIISLLQNYVLLPAETDQFSDFEMKNLKNSLKNLNSRLEFLEKNLNYVPQSAELEGNFIIKVTKRFKSNVGYCFSELIEIKKFKWVNHVTDVSDHWLTEIQVDSPNLKLVMWNKAHTFNFEKSRVYITEISNHAIMVEILSLN</sequence>
<protein>
    <submittedName>
        <fullName evidence="1">Uncharacterized protein</fullName>
    </submittedName>
</protein>
<dbReference type="AlphaFoldDB" id="A0AAV7Y961"/>
<dbReference type="EMBL" id="JANTQA010000070">
    <property type="protein sequence ID" value="KAJ3425134.1"/>
    <property type="molecule type" value="Genomic_DNA"/>
</dbReference>
<name>A0AAV7Y961_9EUKA</name>
<evidence type="ECO:0000313" key="1">
    <source>
        <dbReference type="EMBL" id="KAJ3425134.1"/>
    </source>
</evidence>
<comment type="caution">
    <text evidence="1">The sequence shown here is derived from an EMBL/GenBank/DDBJ whole genome shotgun (WGS) entry which is preliminary data.</text>
</comment>
<reference evidence="1" key="1">
    <citation type="submission" date="2022-08" db="EMBL/GenBank/DDBJ databases">
        <title>Novel sulphate-reducing endosymbionts in the free-living metamonad Anaeramoeba.</title>
        <authorList>
            <person name="Jerlstrom-Hultqvist J."/>
            <person name="Cepicka I."/>
            <person name="Gallot-Lavallee L."/>
            <person name="Salas-Leiva D."/>
            <person name="Curtis B.A."/>
            <person name="Zahonova K."/>
            <person name="Pipaliya S."/>
            <person name="Dacks J."/>
            <person name="Roger A.J."/>
        </authorList>
    </citation>
    <scope>NUCLEOTIDE SEQUENCE</scope>
    <source>
        <strain evidence="1">Busselton2</strain>
    </source>
</reference>
<dbReference type="Proteomes" id="UP001146793">
    <property type="component" value="Unassembled WGS sequence"/>
</dbReference>
<proteinExistence type="predicted"/>
<organism evidence="1 2">
    <name type="scientific">Anaeramoeba flamelloides</name>
    <dbReference type="NCBI Taxonomy" id="1746091"/>
    <lineage>
        <taxon>Eukaryota</taxon>
        <taxon>Metamonada</taxon>
        <taxon>Anaeramoebidae</taxon>
        <taxon>Anaeramoeba</taxon>
    </lineage>
</organism>
<evidence type="ECO:0000313" key="2">
    <source>
        <dbReference type="Proteomes" id="UP001146793"/>
    </source>
</evidence>
<accession>A0AAV7Y961</accession>